<keyword evidence="15" id="KW-1185">Reference proteome</keyword>
<dbReference type="Pfam" id="PF00858">
    <property type="entry name" value="ASC"/>
    <property type="match status" value="1"/>
</dbReference>
<organism evidence="14 15">
    <name type="scientific">Chironomus riparius</name>
    <dbReference type="NCBI Taxonomy" id="315576"/>
    <lineage>
        <taxon>Eukaryota</taxon>
        <taxon>Metazoa</taxon>
        <taxon>Ecdysozoa</taxon>
        <taxon>Arthropoda</taxon>
        <taxon>Hexapoda</taxon>
        <taxon>Insecta</taxon>
        <taxon>Pterygota</taxon>
        <taxon>Neoptera</taxon>
        <taxon>Endopterygota</taxon>
        <taxon>Diptera</taxon>
        <taxon>Nematocera</taxon>
        <taxon>Chironomoidea</taxon>
        <taxon>Chironomidae</taxon>
        <taxon>Chironominae</taxon>
        <taxon>Chironomus</taxon>
    </lineage>
</organism>
<dbReference type="InterPro" id="IPR001873">
    <property type="entry name" value="ENaC"/>
</dbReference>
<evidence type="ECO:0000256" key="2">
    <source>
        <dbReference type="ARBA" id="ARBA00007193"/>
    </source>
</evidence>
<evidence type="ECO:0000256" key="13">
    <source>
        <dbReference type="SAM" id="Phobius"/>
    </source>
</evidence>
<evidence type="ECO:0000313" key="14">
    <source>
        <dbReference type="EMBL" id="CAG9810022.1"/>
    </source>
</evidence>
<evidence type="ECO:0000256" key="7">
    <source>
        <dbReference type="ARBA" id="ARBA00023053"/>
    </source>
</evidence>
<evidence type="ECO:0000256" key="9">
    <source>
        <dbReference type="ARBA" id="ARBA00023136"/>
    </source>
</evidence>
<evidence type="ECO:0000313" key="15">
    <source>
        <dbReference type="Proteomes" id="UP001153620"/>
    </source>
</evidence>
<keyword evidence="11 12" id="KW-0407">Ion channel</keyword>
<dbReference type="PANTHER" id="PTHR11690">
    <property type="entry name" value="AMILORIDE-SENSITIVE SODIUM CHANNEL-RELATED"/>
    <property type="match status" value="1"/>
</dbReference>
<reference evidence="14" key="2">
    <citation type="submission" date="2022-10" db="EMBL/GenBank/DDBJ databases">
        <authorList>
            <consortium name="ENA_rothamsted_submissions"/>
            <consortium name="culmorum"/>
            <person name="King R."/>
        </authorList>
    </citation>
    <scope>NUCLEOTIDE SEQUENCE</scope>
</reference>
<keyword evidence="5 12" id="KW-0812">Transmembrane</keyword>
<evidence type="ECO:0000256" key="5">
    <source>
        <dbReference type="ARBA" id="ARBA00022692"/>
    </source>
</evidence>
<dbReference type="EMBL" id="OU895880">
    <property type="protein sequence ID" value="CAG9810022.1"/>
    <property type="molecule type" value="Genomic_DNA"/>
</dbReference>
<dbReference type="OrthoDB" id="6021021at2759"/>
<evidence type="ECO:0000256" key="8">
    <source>
        <dbReference type="ARBA" id="ARBA00023065"/>
    </source>
</evidence>
<feature type="transmembrane region" description="Helical" evidence="13">
    <location>
        <begin position="446"/>
        <end position="467"/>
    </location>
</feature>
<keyword evidence="9 13" id="KW-0472">Membrane</keyword>
<protein>
    <submittedName>
        <fullName evidence="14">Uncharacterized protein</fullName>
    </submittedName>
</protein>
<keyword evidence="4 12" id="KW-0894">Sodium channel</keyword>
<comment type="similarity">
    <text evidence="2 12">Belongs to the amiloride-sensitive sodium channel (TC 1.A.6) family.</text>
</comment>
<keyword evidence="7" id="KW-0915">Sodium</keyword>
<dbReference type="Gene3D" id="1.10.287.820">
    <property type="entry name" value="Acid-sensing ion channel domain"/>
    <property type="match status" value="1"/>
</dbReference>
<dbReference type="GO" id="GO:0005886">
    <property type="term" value="C:plasma membrane"/>
    <property type="evidence" value="ECO:0007669"/>
    <property type="project" value="TreeGrafter"/>
</dbReference>
<comment type="subcellular location">
    <subcellularLocation>
        <location evidence="1">Membrane</location>
        <topology evidence="1">Multi-pass membrane protein</topology>
    </subcellularLocation>
</comment>
<dbReference type="GO" id="GO:0015280">
    <property type="term" value="F:ligand-gated sodium channel activity"/>
    <property type="evidence" value="ECO:0007669"/>
    <property type="project" value="TreeGrafter"/>
</dbReference>
<dbReference type="PRINTS" id="PR01078">
    <property type="entry name" value="AMINACHANNEL"/>
</dbReference>
<keyword evidence="10 12" id="KW-0739">Sodium transport</keyword>
<keyword evidence="3 12" id="KW-0813">Transport</keyword>
<evidence type="ECO:0000256" key="4">
    <source>
        <dbReference type="ARBA" id="ARBA00022461"/>
    </source>
</evidence>
<evidence type="ECO:0000256" key="10">
    <source>
        <dbReference type="ARBA" id="ARBA00023201"/>
    </source>
</evidence>
<proteinExistence type="inferred from homology"/>
<evidence type="ECO:0000256" key="11">
    <source>
        <dbReference type="ARBA" id="ARBA00023303"/>
    </source>
</evidence>
<sequence length="539" mass="62858">MFWTVSFLMSIAGFCFYANGVYLKWIRNPDIALKIKLKSIREIPFPAVTICLPLFAKSNSIKMSSFVDIRNFSISRLLLPEDQSIIGAAAQACNPFVSSRISRLLPKASSEKFIEHLLLTSSTVNEAFGACFYDRMEVNCEKMMNRILFDTGLCYTYNIQGYNTIFRKETISKDFDLYKRMKIAKALVGPKQNETVNDDKPEKLYWTIFNGYESESDEVFPVRAAKNGVVTFYPKVNIIDLPNICLRYGRGFRLILHSPNEIASFPHNEYFIPFNQERQLTIEAKFSHFSEELRIYAPEKRECYFENERKLKFFKSYSKTHCLLECLTTFTLKKCECVKFSMPRDSNTPICNLTKISCYNEALHQWPYADKQDAKTLMPCDCFQPCNDISYSVKLDRTGDFESKIKNISKSALYAEIGIKFNDILIEEQDFFVGYKLQNFIADTGGLLGLFMGCSILSIVELIYYLIKGIYNKYMKYKNKIKKTNFLKRAEHPVFIMSFHEDFRTKMSKLEFPENFRFNDNDIYIVKRPLYERSLLNNN</sequence>
<dbReference type="AlphaFoldDB" id="A0A9N9S5P6"/>
<keyword evidence="6 13" id="KW-1133">Transmembrane helix</keyword>
<dbReference type="InterPro" id="IPR020903">
    <property type="entry name" value="ENaC_CS"/>
</dbReference>
<evidence type="ECO:0000256" key="6">
    <source>
        <dbReference type="ARBA" id="ARBA00022989"/>
    </source>
</evidence>
<dbReference type="Proteomes" id="UP001153620">
    <property type="component" value="Chromosome 4"/>
</dbReference>
<accession>A0A9N9S5P6</accession>
<dbReference type="Gene3D" id="1.10.287.770">
    <property type="entry name" value="YojJ-like"/>
    <property type="match status" value="1"/>
</dbReference>
<evidence type="ECO:0000256" key="1">
    <source>
        <dbReference type="ARBA" id="ARBA00004141"/>
    </source>
</evidence>
<keyword evidence="8 12" id="KW-0406">Ion transport</keyword>
<dbReference type="PROSITE" id="PS01206">
    <property type="entry name" value="ASC"/>
    <property type="match status" value="1"/>
</dbReference>
<dbReference type="PANTHER" id="PTHR11690:SF288">
    <property type="entry name" value="AMILORIDE-SENSITIVE NA+ CHANNEL-RELATED"/>
    <property type="match status" value="1"/>
</dbReference>
<evidence type="ECO:0000256" key="3">
    <source>
        <dbReference type="ARBA" id="ARBA00022448"/>
    </source>
</evidence>
<evidence type="ECO:0000256" key="12">
    <source>
        <dbReference type="RuleBase" id="RU000679"/>
    </source>
</evidence>
<reference evidence="14" key="1">
    <citation type="submission" date="2022-01" db="EMBL/GenBank/DDBJ databases">
        <authorList>
            <person name="King R."/>
        </authorList>
    </citation>
    <scope>NUCLEOTIDE SEQUENCE</scope>
</reference>
<name>A0A9N9S5P6_9DIPT</name>
<gene>
    <name evidence="14" type="ORF">CHIRRI_LOCUS12839</name>
</gene>